<sequence length="317" mass="35783">MSTRLSCRRSSTPALSNRVLRRPALGRKLSVPVLLEVTESIADESWNYSHKLEQFTGEQKLPKIITTQQRMAMSGSFEDTTKWSSEHDKQCFKLGKIAQKKLVHGEESLPRNICPRSKLCINFEHEGHGGIYSSLPKKMDALSLSFRRSSAPELNNFLPRRPTLERKLTSPAVLETSETRLRSHSHQFEKCIGLQLPDIVMTKQPRIPKGARIGDITRSCKDDELVKLDIVGSKKRLCEGANLSNGAIRKTKLSVDFQSRYKVTDGVCTALPLASSSSYQQKSKAIQQFIGNSEKNYDSHKEKAILLQNWIISQRTD</sequence>
<comment type="caution">
    <text evidence="1">The sequence shown here is derived from an EMBL/GenBank/DDBJ whole genome shotgun (WGS) entry which is preliminary data.</text>
</comment>
<name>A0A2B4RYX7_STYPI</name>
<keyword evidence="2" id="KW-1185">Reference proteome</keyword>
<dbReference type="AlphaFoldDB" id="A0A2B4RYX7"/>
<dbReference type="Proteomes" id="UP000225706">
    <property type="component" value="Unassembled WGS sequence"/>
</dbReference>
<organism evidence="1 2">
    <name type="scientific">Stylophora pistillata</name>
    <name type="common">Smooth cauliflower coral</name>
    <dbReference type="NCBI Taxonomy" id="50429"/>
    <lineage>
        <taxon>Eukaryota</taxon>
        <taxon>Metazoa</taxon>
        <taxon>Cnidaria</taxon>
        <taxon>Anthozoa</taxon>
        <taxon>Hexacorallia</taxon>
        <taxon>Scleractinia</taxon>
        <taxon>Astrocoeniina</taxon>
        <taxon>Pocilloporidae</taxon>
        <taxon>Stylophora</taxon>
    </lineage>
</organism>
<gene>
    <name evidence="1" type="ORF">AWC38_SpisGene13728</name>
</gene>
<dbReference type="EMBL" id="LSMT01000263">
    <property type="protein sequence ID" value="PFX21760.1"/>
    <property type="molecule type" value="Genomic_DNA"/>
</dbReference>
<evidence type="ECO:0000313" key="1">
    <source>
        <dbReference type="EMBL" id="PFX21760.1"/>
    </source>
</evidence>
<reference evidence="2" key="1">
    <citation type="journal article" date="2017" name="bioRxiv">
        <title>Comparative analysis of the genomes of Stylophora pistillata and Acropora digitifera provides evidence for extensive differences between species of corals.</title>
        <authorList>
            <person name="Voolstra C.R."/>
            <person name="Li Y."/>
            <person name="Liew Y.J."/>
            <person name="Baumgarten S."/>
            <person name="Zoccola D."/>
            <person name="Flot J.-F."/>
            <person name="Tambutte S."/>
            <person name="Allemand D."/>
            <person name="Aranda M."/>
        </authorList>
    </citation>
    <scope>NUCLEOTIDE SEQUENCE [LARGE SCALE GENOMIC DNA]</scope>
</reference>
<protein>
    <submittedName>
        <fullName evidence="1">Uncharacterized protein</fullName>
    </submittedName>
</protein>
<evidence type="ECO:0000313" key="2">
    <source>
        <dbReference type="Proteomes" id="UP000225706"/>
    </source>
</evidence>
<accession>A0A2B4RYX7</accession>
<proteinExistence type="predicted"/>